<dbReference type="RefSeq" id="WP_193082312.1">
    <property type="nucleotide sequence ID" value="NZ_CP045201.1"/>
</dbReference>
<feature type="transmembrane region" description="Helical" evidence="7">
    <location>
        <begin position="134"/>
        <end position="156"/>
    </location>
</feature>
<feature type="transmembrane region" description="Helical" evidence="7">
    <location>
        <begin position="99"/>
        <end position="122"/>
    </location>
</feature>
<gene>
    <name evidence="9" type="ORF">F3W81_03660</name>
</gene>
<dbReference type="Proteomes" id="UP000594118">
    <property type="component" value="Chromosome"/>
</dbReference>
<dbReference type="Gene3D" id="1.10.3720.10">
    <property type="entry name" value="MetI-like"/>
    <property type="match status" value="1"/>
</dbReference>
<feature type="transmembrane region" description="Helical" evidence="7">
    <location>
        <begin position="279"/>
        <end position="298"/>
    </location>
</feature>
<evidence type="ECO:0000256" key="3">
    <source>
        <dbReference type="ARBA" id="ARBA00022475"/>
    </source>
</evidence>
<dbReference type="GO" id="GO:0055085">
    <property type="term" value="P:transmembrane transport"/>
    <property type="evidence" value="ECO:0007669"/>
    <property type="project" value="InterPro"/>
</dbReference>
<organism evidence="9 10">
    <name type="scientific">Pseudooceanicola spongiae</name>
    <dbReference type="NCBI Taxonomy" id="2613965"/>
    <lineage>
        <taxon>Bacteria</taxon>
        <taxon>Pseudomonadati</taxon>
        <taxon>Pseudomonadota</taxon>
        <taxon>Alphaproteobacteria</taxon>
        <taxon>Rhodobacterales</taxon>
        <taxon>Paracoccaceae</taxon>
        <taxon>Pseudooceanicola</taxon>
    </lineage>
</organism>
<dbReference type="Pfam" id="PF19300">
    <property type="entry name" value="BPD_transp_1_N"/>
    <property type="match status" value="1"/>
</dbReference>
<evidence type="ECO:0000313" key="10">
    <source>
        <dbReference type="Proteomes" id="UP000594118"/>
    </source>
</evidence>
<dbReference type="InterPro" id="IPR000515">
    <property type="entry name" value="MetI-like"/>
</dbReference>
<reference evidence="9 10" key="1">
    <citation type="submission" date="2019-10" db="EMBL/GenBank/DDBJ databases">
        <title>Pseudopuniceibacterium sp. HQ09 islated from Antarctica.</title>
        <authorList>
            <person name="Liao L."/>
            <person name="Su S."/>
            <person name="Chen B."/>
            <person name="Yu Y."/>
        </authorList>
    </citation>
    <scope>NUCLEOTIDE SEQUENCE [LARGE SCALE GENOMIC DNA]</scope>
    <source>
        <strain evidence="9 10">HQ09</strain>
    </source>
</reference>
<keyword evidence="2 7" id="KW-0813">Transport</keyword>
<feature type="domain" description="ABC transmembrane type-1" evidence="8">
    <location>
        <begin position="95"/>
        <end position="302"/>
    </location>
</feature>
<evidence type="ECO:0000256" key="6">
    <source>
        <dbReference type="ARBA" id="ARBA00023136"/>
    </source>
</evidence>
<keyword evidence="6 7" id="KW-0472">Membrane</keyword>
<dbReference type="EMBL" id="CP045201">
    <property type="protein sequence ID" value="QOL79998.1"/>
    <property type="molecule type" value="Genomic_DNA"/>
</dbReference>
<protein>
    <submittedName>
        <fullName evidence="9">ABC transporter permease subunit</fullName>
    </submittedName>
</protein>
<sequence>MMVRLLRRAAVSLVVLTGVLLIGFLMLQVIPADPAVAIAGPQGTEAEIEAIRRHLGLDQPLIVQFLYYLQRVLSGDMGHSVINNASVSAELLRAIGPTVELMCAAMLWAVPTALALGILAALRRGGIIDRMVMTLAVMGVSIPVFWVGLLMIQFAVRTRAFPIQGRGGPLWTLDGLSHIALPATALGLILIGPIARMTRTTLSDALHADHVRTARAKGASETRVVLNHALRTAILPVITLIGLQIGSLMGGAVVTETIFSWPGVGRLAVGAIIAGDYPMAQGAIIFLASAFIIVNVAVDLLNELADPRLGART</sequence>
<evidence type="ECO:0000259" key="8">
    <source>
        <dbReference type="PROSITE" id="PS50928"/>
    </source>
</evidence>
<dbReference type="InterPro" id="IPR035906">
    <property type="entry name" value="MetI-like_sf"/>
</dbReference>
<dbReference type="PANTHER" id="PTHR43163">
    <property type="entry name" value="DIPEPTIDE TRANSPORT SYSTEM PERMEASE PROTEIN DPPB-RELATED"/>
    <property type="match status" value="1"/>
</dbReference>
<name>A0A7L9WKB0_9RHOB</name>
<dbReference type="InterPro" id="IPR045621">
    <property type="entry name" value="BPD_transp_1_N"/>
</dbReference>
<comment type="similarity">
    <text evidence="7">Belongs to the binding-protein-dependent transport system permease family.</text>
</comment>
<dbReference type="Pfam" id="PF00528">
    <property type="entry name" value="BPD_transp_1"/>
    <property type="match status" value="1"/>
</dbReference>
<feature type="transmembrane region" description="Helical" evidence="7">
    <location>
        <begin position="233"/>
        <end position="259"/>
    </location>
</feature>
<dbReference type="GO" id="GO:0005886">
    <property type="term" value="C:plasma membrane"/>
    <property type="evidence" value="ECO:0007669"/>
    <property type="project" value="UniProtKB-SubCell"/>
</dbReference>
<evidence type="ECO:0000256" key="1">
    <source>
        <dbReference type="ARBA" id="ARBA00004651"/>
    </source>
</evidence>
<dbReference type="PANTHER" id="PTHR43163:SF6">
    <property type="entry name" value="DIPEPTIDE TRANSPORT SYSTEM PERMEASE PROTEIN DPPB-RELATED"/>
    <property type="match status" value="1"/>
</dbReference>
<dbReference type="AlphaFoldDB" id="A0A7L9WKB0"/>
<evidence type="ECO:0000256" key="2">
    <source>
        <dbReference type="ARBA" id="ARBA00022448"/>
    </source>
</evidence>
<keyword evidence="10" id="KW-1185">Reference proteome</keyword>
<feature type="transmembrane region" description="Helical" evidence="7">
    <location>
        <begin position="176"/>
        <end position="195"/>
    </location>
</feature>
<evidence type="ECO:0000256" key="7">
    <source>
        <dbReference type="RuleBase" id="RU363032"/>
    </source>
</evidence>
<proteinExistence type="inferred from homology"/>
<dbReference type="SUPFAM" id="SSF161098">
    <property type="entry name" value="MetI-like"/>
    <property type="match status" value="1"/>
</dbReference>
<keyword evidence="5 7" id="KW-1133">Transmembrane helix</keyword>
<evidence type="ECO:0000313" key="9">
    <source>
        <dbReference type="EMBL" id="QOL79998.1"/>
    </source>
</evidence>
<accession>A0A7L9WKB0</accession>
<dbReference type="PROSITE" id="PS50928">
    <property type="entry name" value="ABC_TM1"/>
    <property type="match status" value="1"/>
</dbReference>
<evidence type="ECO:0000256" key="5">
    <source>
        <dbReference type="ARBA" id="ARBA00022989"/>
    </source>
</evidence>
<evidence type="ECO:0000256" key="4">
    <source>
        <dbReference type="ARBA" id="ARBA00022692"/>
    </source>
</evidence>
<dbReference type="CDD" id="cd06261">
    <property type="entry name" value="TM_PBP2"/>
    <property type="match status" value="1"/>
</dbReference>
<keyword evidence="4 7" id="KW-0812">Transmembrane</keyword>
<keyword evidence="3" id="KW-1003">Cell membrane</keyword>
<dbReference type="KEGG" id="pshq:F3W81_03660"/>
<comment type="subcellular location">
    <subcellularLocation>
        <location evidence="1 7">Cell membrane</location>
        <topology evidence="1 7">Multi-pass membrane protein</topology>
    </subcellularLocation>
</comment>